<name>A0ABM0M764_SACKO</name>
<proteinExistence type="predicted"/>
<gene>
    <name evidence="2" type="primary">LOC102802056</name>
</gene>
<evidence type="ECO:0000313" key="1">
    <source>
        <dbReference type="Proteomes" id="UP000694865"/>
    </source>
</evidence>
<accession>A0ABM0M764</accession>
<organism evidence="1 2">
    <name type="scientific">Saccoglossus kowalevskii</name>
    <name type="common">Acorn worm</name>
    <dbReference type="NCBI Taxonomy" id="10224"/>
    <lineage>
        <taxon>Eukaryota</taxon>
        <taxon>Metazoa</taxon>
        <taxon>Hemichordata</taxon>
        <taxon>Enteropneusta</taxon>
        <taxon>Harrimaniidae</taxon>
        <taxon>Saccoglossus</taxon>
    </lineage>
</organism>
<keyword evidence="1" id="KW-1185">Reference proteome</keyword>
<evidence type="ECO:0000313" key="2">
    <source>
        <dbReference type="RefSeq" id="XP_006815855.1"/>
    </source>
</evidence>
<reference evidence="2" key="1">
    <citation type="submission" date="2025-08" db="UniProtKB">
        <authorList>
            <consortium name="RefSeq"/>
        </authorList>
    </citation>
    <scope>IDENTIFICATION</scope>
    <source>
        <tissue evidence="2">Testes</tissue>
    </source>
</reference>
<sequence length="293" mass="32908">MYCFVVTTSGSDVPVVAVAVLDVGGPYVWQAFTELLIDDTDTIDFAVNAPQFHYYDDISKANVTLDIWFDNSVSKQIFEVNITLIVTPFVHFLDFESWVGLPDRPIEVQDKSRWKLLINKLTTLSNISITISTAIDNGVLNPDVDGVYMIGTVELHYRLLNSTCDIPTISNMKAIQMNYNILSAEYVEDNLESVGCNDSTLSISEMKYICVSRKSRRYCLLNKEDDSVYWSVISRQPLYITSIFAGALLGSGCDREINVISEDRGRTWHAVPDLISYVNHTTDNQVSVVEVVS</sequence>
<dbReference type="GeneID" id="102802056"/>
<dbReference type="RefSeq" id="XP_006815855.1">
    <property type="nucleotide sequence ID" value="XM_006815792.1"/>
</dbReference>
<protein>
    <submittedName>
        <fullName evidence="2">Uncharacterized protein LOC102802056</fullName>
    </submittedName>
</protein>
<dbReference type="Proteomes" id="UP000694865">
    <property type="component" value="Unplaced"/>
</dbReference>